<dbReference type="Gene3D" id="3.20.20.190">
    <property type="entry name" value="Phosphatidylinositol (PI) phosphodiesterase"/>
    <property type="match status" value="1"/>
</dbReference>
<dbReference type="AlphaFoldDB" id="A0A495MLB4"/>
<dbReference type="InterPro" id="IPR017946">
    <property type="entry name" value="PLC-like_Pdiesterase_TIM-brl"/>
</dbReference>
<organism evidence="2 3">
    <name type="scientific">Flavobacterium endophyticum</name>
    <dbReference type="NCBI Taxonomy" id="1540163"/>
    <lineage>
        <taxon>Bacteria</taxon>
        <taxon>Pseudomonadati</taxon>
        <taxon>Bacteroidota</taxon>
        <taxon>Flavobacteriia</taxon>
        <taxon>Flavobacteriales</taxon>
        <taxon>Flavobacteriaceae</taxon>
        <taxon>Flavobacterium</taxon>
    </lineage>
</organism>
<evidence type="ECO:0000313" key="2">
    <source>
        <dbReference type="EMBL" id="RKS26741.1"/>
    </source>
</evidence>
<comment type="caution">
    <text evidence="2">The sequence shown here is derived from an EMBL/GenBank/DDBJ whole genome shotgun (WGS) entry which is preliminary data.</text>
</comment>
<name>A0A495MLB4_9FLAO</name>
<feature type="domain" description="GP-PDE" evidence="1">
    <location>
        <begin position="4"/>
        <end position="228"/>
    </location>
</feature>
<dbReference type="PROSITE" id="PS51704">
    <property type="entry name" value="GP_PDE"/>
    <property type="match status" value="1"/>
</dbReference>
<evidence type="ECO:0000259" key="1">
    <source>
        <dbReference type="PROSITE" id="PS51704"/>
    </source>
</evidence>
<dbReference type="OrthoDB" id="384721at2"/>
<sequence>MKKTLNIGHRGAKGHEPENTLPSFQKALDLNVDGIELDVHVCKTGELIVIHDFTVDRTTNGSGTVSELTLSEIKALRINDHIEVPTLEEVLELVGKKCLINIELKGRHTAKPVSHLIEKYILEKEYKYEDFIVSSFQREELEMMYLINPKIHLGVLSQASVTQALEWATAFSAKAIHPHFSLLTEENVQKTQEQGFKIYTWTINETEDIERIKTYNIDGIITDFPERI</sequence>
<keyword evidence="3" id="KW-1185">Reference proteome</keyword>
<dbReference type="GO" id="GO:0008081">
    <property type="term" value="F:phosphoric diester hydrolase activity"/>
    <property type="evidence" value="ECO:0007669"/>
    <property type="project" value="InterPro"/>
</dbReference>
<gene>
    <name evidence="2" type="ORF">CLV94_1810</name>
</gene>
<dbReference type="Proteomes" id="UP000277579">
    <property type="component" value="Unassembled WGS sequence"/>
</dbReference>
<dbReference type="EMBL" id="RBLC01000001">
    <property type="protein sequence ID" value="RKS26741.1"/>
    <property type="molecule type" value="Genomic_DNA"/>
</dbReference>
<dbReference type="PANTHER" id="PTHR46211">
    <property type="entry name" value="GLYCEROPHOSPHORYL DIESTER PHOSPHODIESTERASE"/>
    <property type="match status" value="1"/>
</dbReference>
<accession>A0A495MLB4</accession>
<dbReference type="GO" id="GO:0006629">
    <property type="term" value="P:lipid metabolic process"/>
    <property type="evidence" value="ECO:0007669"/>
    <property type="project" value="InterPro"/>
</dbReference>
<dbReference type="InterPro" id="IPR030395">
    <property type="entry name" value="GP_PDE_dom"/>
</dbReference>
<protein>
    <submittedName>
        <fullName evidence="2">Glycerophosphoryl diester phosphodiesterase</fullName>
    </submittedName>
</protein>
<proteinExistence type="predicted"/>
<dbReference type="Pfam" id="PF03009">
    <property type="entry name" value="GDPD"/>
    <property type="match status" value="1"/>
</dbReference>
<reference evidence="2 3" key="1">
    <citation type="submission" date="2018-10" db="EMBL/GenBank/DDBJ databases">
        <title>Genomic Encyclopedia of Archaeal and Bacterial Type Strains, Phase II (KMG-II): from individual species to whole genera.</title>
        <authorList>
            <person name="Goeker M."/>
        </authorList>
    </citation>
    <scope>NUCLEOTIDE SEQUENCE [LARGE SCALE GENOMIC DNA]</scope>
    <source>
        <strain evidence="2 3">DSM 29537</strain>
    </source>
</reference>
<dbReference type="PANTHER" id="PTHR46211:SF14">
    <property type="entry name" value="GLYCEROPHOSPHODIESTER PHOSPHODIESTERASE"/>
    <property type="match status" value="1"/>
</dbReference>
<evidence type="ECO:0000313" key="3">
    <source>
        <dbReference type="Proteomes" id="UP000277579"/>
    </source>
</evidence>
<dbReference type="SUPFAM" id="SSF51695">
    <property type="entry name" value="PLC-like phosphodiesterases"/>
    <property type="match status" value="1"/>
</dbReference>
<dbReference type="RefSeq" id="WP_121376037.1">
    <property type="nucleotide sequence ID" value="NZ_RBLC01000001.1"/>
</dbReference>